<organism evidence="1 2">
    <name type="scientific">Phycomyces blakesleeanus (strain ATCC 8743b / DSM 1359 / FGSC 10004 / NBRC 33097 / NRRL 1555)</name>
    <dbReference type="NCBI Taxonomy" id="763407"/>
    <lineage>
        <taxon>Eukaryota</taxon>
        <taxon>Fungi</taxon>
        <taxon>Fungi incertae sedis</taxon>
        <taxon>Mucoromycota</taxon>
        <taxon>Mucoromycotina</taxon>
        <taxon>Mucoromycetes</taxon>
        <taxon>Mucorales</taxon>
        <taxon>Phycomycetaceae</taxon>
        <taxon>Phycomyces</taxon>
    </lineage>
</organism>
<evidence type="ECO:0000313" key="1">
    <source>
        <dbReference type="EMBL" id="OAD71658.1"/>
    </source>
</evidence>
<proteinExistence type="predicted"/>
<sequence>MLMFGNDSRMKRLLASRHRCRESLNIILPKASSFTCWFSSEHESPRQTDHSSQKEQPIPWQKPVLTSPIAVDLCEKSLEAEYQITSIPERHTSRFYHQNPDVQAQLERVSQSEQMALLSKHLRKQKLQGITATSSVQSIDIDIDTSSTPSKIDSNATV</sequence>
<dbReference type="RefSeq" id="XP_018289698.1">
    <property type="nucleotide sequence ID" value="XM_018443492.1"/>
</dbReference>
<dbReference type="Proteomes" id="UP000077315">
    <property type="component" value="Unassembled WGS sequence"/>
</dbReference>
<dbReference type="AlphaFoldDB" id="A0A162N6M3"/>
<dbReference type="VEuPathDB" id="FungiDB:PHYBLDRAFT_79695"/>
<dbReference type="OrthoDB" id="2290405at2759"/>
<name>A0A162N6M3_PHYB8</name>
<dbReference type="EMBL" id="KV440985">
    <property type="protein sequence ID" value="OAD71658.1"/>
    <property type="molecule type" value="Genomic_DNA"/>
</dbReference>
<dbReference type="InParanoid" id="A0A162N6M3"/>
<evidence type="ECO:0000313" key="2">
    <source>
        <dbReference type="Proteomes" id="UP000077315"/>
    </source>
</evidence>
<protein>
    <submittedName>
        <fullName evidence="1">Uncharacterized protein</fullName>
    </submittedName>
</protein>
<dbReference type="GeneID" id="29004397"/>
<accession>A0A162N6M3</accession>
<reference evidence="2" key="1">
    <citation type="submission" date="2015-06" db="EMBL/GenBank/DDBJ databases">
        <title>Expansion of signal transduction pathways in fungi by whole-genome duplication.</title>
        <authorList>
            <consortium name="DOE Joint Genome Institute"/>
            <person name="Corrochano L.M."/>
            <person name="Kuo A."/>
            <person name="Marcet-Houben M."/>
            <person name="Polaino S."/>
            <person name="Salamov A."/>
            <person name="Villalobos J.M."/>
            <person name="Alvarez M.I."/>
            <person name="Avalos J."/>
            <person name="Benito E.P."/>
            <person name="Benoit I."/>
            <person name="Burger G."/>
            <person name="Camino L.P."/>
            <person name="Canovas D."/>
            <person name="Cerda-Olmedo E."/>
            <person name="Cheng J.-F."/>
            <person name="Dominguez A."/>
            <person name="Elias M."/>
            <person name="Eslava A.P."/>
            <person name="Glaser F."/>
            <person name="Grimwood J."/>
            <person name="Gutierrez G."/>
            <person name="Heitman J."/>
            <person name="Henrissat B."/>
            <person name="Iturriaga E.A."/>
            <person name="Lang B.F."/>
            <person name="Lavin J.L."/>
            <person name="Lee S."/>
            <person name="Li W."/>
            <person name="Lindquist E."/>
            <person name="Lopez-Garcia S."/>
            <person name="Luque E.M."/>
            <person name="Marcos A.T."/>
            <person name="Martin J."/>
            <person name="McCluskey K."/>
            <person name="Medina H.R."/>
            <person name="Miralles-Duran A."/>
            <person name="Miyazaki A."/>
            <person name="Munoz-Torres E."/>
            <person name="Oguiza J.A."/>
            <person name="Ohm R."/>
            <person name="Olmedo M."/>
            <person name="Orejas M."/>
            <person name="Ortiz-Castellanos L."/>
            <person name="Pisabarro A.G."/>
            <person name="Rodriguez-Romero J."/>
            <person name="Ruiz-Herrera J."/>
            <person name="Ruiz-Vazquez R."/>
            <person name="Sanz C."/>
            <person name="Schackwitz W."/>
            <person name="Schmutz J."/>
            <person name="Shahriari M."/>
            <person name="Shelest E."/>
            <person name="Silva-Franco F."/>
            <person name="Soanes D."/>
            <person name="Syed K."/>
            <person name="Tagua V.G."/>
            <person name="Talbot N.J."/>
            <person name="Thon M."/>
            <person name="De vries R.P."/>
            <person name="Wiebenga A."/>
            <person name="Yadav J.S."/>
            <person name="Braun E.L."/>
            <person name="Baker S."/>
            <person name="Garre V."/>
            <person name="Horwitz B."/>
            <person name="Torres-Martinez S."/>
            <person name="Idnurm A."/>
            <person name="Herrera-Estrella A."/>
            <person name="Gabaldon T."/>
            <person name="Grigoriev I.V."/>
        </authorList>
    </citation>
    <scope>NUCLEOTIDE SEQUENCE [LARGE SCALE GENOMIC DNA]</scope>
    <source>
        <strain evidence="2">NRRL 1555(-)</strain>
    </source>
</reference>
<keyword evidence="2" id="KW-1185">Reference proteome</keyword>
<gene>
    <name evidence="1" type="ORF">PHYBLDRAFT_79695</name>
</gene>